<evidence type="ECO:0000256" key="5">
    <source>
        <dbReference type="ARBA" id="ARBA00022690"/>
    </source>
</evidence>
<keyword evidence="7" id="KW-1015">Disulfide bond</keyword>
<reference evidence="11" key="1">
    <citation type="submission" date="2021-01" db="EMBL/GenBank/DDBJ databases">
        <title>Whole genome shotgun sequence of Actinoplanes capillaceus NBRC 16408.</title>
        <authorList>
            <person name="Komaki H."/>
            <person name="Tamura T."/>
        </authorList>
    </citation>
    <scope>NUCLEOTIDE SEQUENCE [LARGE SCALE GENOMIC DNA]</scope>
    <source>
        <strain evidence="11">NBRC 16408</strain>
    </source>
</reference>
<evidence type="ECO:0000256" key="3">
    <source>
        <dbReference type="ARBA" id="ARBA00011738"/>
    </source>
</evidence>
<dbReference type="PRINTS" id="PR00294">
    <property type="entry name" value="SSBTLNINHBTR"/>
</dbReference>
<keyword evidence="5 8" id="KW-0646">Protease inhibitor</keyword>
<proteinExistence type="inferred from homology"/>
<dbReference type="InterPro" id="IPR036819">
    <property type="entry name" value="Subtilisin_inhibitor-like_sf"/>
</dbReference>
<keyword evidence="6 8" id="KW-0722">Serine protease inhibitor</keyword>
<accession>A0ABQ3WMN2</accession>
<dbReference type="InterPro" id="IPR023549">
    <property type="entry name" value="Subtilisin_inhibitor"/>
</dbReference>
<keyword evidence="9" id="KW-0732">Signal</keyword>
<evidence type="ECO:0000256" key="4">
    <source>
        <dbReference type="ARBA" id="ARBA00022525"/>
    </source>
</evidence>
<comment type="caution">
    <text evidence="11">The sequence shown here is derived from an EMBL/GenBank/DDBJ whole genome shotgun (WGS) entry which is preliminary data.</text>
</comment>
<comment type="subcellular location">
    <subcellularLocation>
        <location evidence="1">Secreted</location>
    </subcellularLocation>
</comment>
<dbReference type="Gene3D" id="3.30.350.10">
    <property type="entry name" value="Subtilisin inhibitor-like"/>
    <property type="match status" value="1"/>
</dbReference>
<evidence type="ECO:0000256" key="2">
    <source>
        <dbReference type="ARBA" id="ARBA00010472"/>
    </source>
</evidence>
<gene>
    <name evidence="11" type="ORF">Aca07nite_47960</name>
</gene>
<dbReference type="EMBL" id="BOMF01000092">
    <property type="protein sequence ID" value="GID47521.1"/>
    <property type="molecule type" value="Genomic_DNA"/>
</dbReference>
<evidence type="ECO:0000256" key="1">
    <source>
        <dbReference type="ARBA" id="ARBA00004613"/>
    </source>
</evidence>
<evidence type="ECO:0000256" key="8">
    <source>
        <dbReference type="RuleBase" id="RU003471"/>
    </source>
</evidence>
<dbReference type="SUPFAM" id="SSF55399">
    <property type="entry name" value="Subtilisin inhibitor"/>
    <property type="match status" value="1"/>
</dbReference>
<comment type="similarity">
    <text evidence="2 8">Belongs to the protease inhibitor I16 (SSI) family.</text>
</comment>
<name>A0ABQ3WMN2_9ACTN</name>
<evidence type="ECO:0000256" key="7">
    <source>
        <dbReference type="ARBA" id="ARBA00023157"/>
    </source>
</evidence>
<feature type="signal peptide" evidence="9">
    <location>
        <begin position="1"/>
        <end position="28"/>
    </location>
</feature>
<feature type="chain" id="PRO_5047045782" description="Subtilisin inhibitor domain-containing protein" evidence="9">
    <location>
        <begin position="29"/>
        <end position="138"/>
    </location>
</feature>
<dbReference type="RefSeq" id="WP_204297678.1">
    <property type="nucleotide sequence ID" value="NZ_BAAAGQ010000011.1"/>
</dbReference>
<keyword evidence="4" id="KW-0964">Secreted</keyword>
<organism evidence="11">
    <name type="scientific">Actinoplanes campanulatus</name>
    <dbReference type="NCBI Taxonomy" id="113559"/>
    <lineage>
        <taxon>Bacteria</taxon>
        <taxon>Bacillati</taxon>
        <taxon>Actinomycetota</taxon>
        <taxon>Actinomycetes</taxon>
        <taxon>Micromonosporales</taxon>
        <taxon>Micromonosporaceae</taxon>
        <taxon>Actinoplanes</taxon>
    </lineage>
</organism>
<dbReference type="Pfam" id="PF00720">
    <property type="entry name" value="SSI"/>
    <property type="match status" value="1"/>
</dbReference>
<evidence type="ECO:0000313" key="11">
    <source>
        <dbReference type="EMBL" id="GID47521.1"/>
    </source>
</evidence>
<evidence type="ECO:0000259" key="10">
    <source>
        <dbReference type="Pfam" id="PF00720"/>
    </source>
</evidence>
<evidence type="ECO:0000256" key="9">
    <source>
        <dbReference type="SAM" id="SignalP"/>
    </source>
</evidence>
<dbReference type="InterPro" id="IPR000691">
    <property type="entry name" value="Prot_inh_I16_SSI"/>
</dbReference>
<protein>
    <recommendedName>
        <fullName evidence="10">Subtilisin inhibitor domain-containing protein</fullName>
    </recommendedName>
</protein>
<comment type="subunit">
    <text evidence="3">Homodimer.</text>
</comment>
<sequence length="138" mass="14647">MKLLRQFGVTIASLCAVTAAAVAVPAQAQAQARDDRPSTALLISVQFVDEPEQPSRTALLYCEADGGSHRSAAAACQDLRAVDGDFHALPDAGGICTREYRPVVATAVGFWAGRMTSYREVFGNNCLLLRATGSVFDI</sequence>
<evidence type="ECO:0000256" key="6">
    <source>
        <dbReference type="ARBA" id="ARBA00022900"/>
    </source>
</evidence>
<feature type="domain" description="Subtilisin inhibitor" evidence="10">
    <location>
        <begin position="50"/>
        <end position="124"/>
    </location>
</feature>